<feature type="domain" description="HNH nuclease" evidence="1">
    <location>
        <begin position="44"/>
        <end position="85"/>
    </location>
</feature>
<dbReference type="InterPro" id="IPR009057">
    <property type="entry name" value="Homeodomain-like_sf"/>
</dbReference>
<evidence type="ECO:0000313" key="2">
    <source>
        <dbReference type="EMBL" id="KKN22036.1"/>
    </source>
</evidence>
<sequence>MSTPYWRGLHRIRALMPRAKQRQTGYVMVPYRKHPCCPRSGWMAVHRLVMENHLGRYLDLKEIVHHRDLDKANNAIENLQLCADRREHGQVHLREGNGGFRSIEWPFDEEVFDLLSQMTVGMVARKLGVARSSVVTWCCRHDYVPEIRTKWQMQSTEELRPPKEELQKLVGEKLLREIADQYDTTYAVVHKWCRELEVSVPASGTRRKIPVPDQVGLEQQLSVSIAAAETHYGVSTNTVRRWIAELGIDYNGDRKGRRLAPLDDALFYEYYALAESGQLIVGQIERRLGLHSGRFAQECRDRNLPVVGRRGGGVKGQSRYSVKTLREVAAKVVSGKITRVAAARELDCTSTTLKNRCAKHEIELPWVARADCGRKPFPAPPRQDLVKELKGGASYQSMAKKHKVDVATLKKWIQKYKIQTPSKFVALTVSVPTAKELGELLWEFPITKIAEMRGTTSRVVSKWIHQYNIVDRPSVGYWNRKEV</sequence>
<evidence type="ECO:0000259" key="1">
    <source>
        <dbReference type="Pfam" id="PF13392"/>
    </source>
</evidence>
<reference evidence="2" key="1">
    <citation type="journal article" date="2015" name="Nature">
        <title>Complex archaea that bridge the gap between prokaryotes and eukaryotes.</title>
        <authorList>
            <person name="Spang A."/>
            <person name="Saw J.H."/>
            <person name="Jorgensen S.L."/>
            <person name="Zaremba-Niedzwiedzka K."/>
            <person name="Martijn J."/>
            <person name="Lind A.E."/>
            <person name="van Eijk R."/>
            <person name="Schleper C."/>
            <person name="Guy L."/>
            <person name="Ettema T.J."/>
        </authorList>
    </citation>
    <scope>NUCLEOTIDE SEQUENCE</scope>
</reference>
<dbReference type="Pfam" id="PF13392">
    <property type="entry name" value="HNH_3"/>
    <property type="match status" value="1"/>
</dbReference>
<dbReference type="SUPFAM" id="SSF46689">
    <property type="entry name" value="Homeodomain-like"/>
    <property type="match status" value="1"/>
</dbReference>
<organism evidence="2">
    <name type="scientific">marine sediment metagenome</name>
    <dbReference type="NCBI Taxonomy" id="412755"/>
    <lineage>
        <taxon>unclassified sequences</taxon>
        <taxon>metagenomes</taxon>
        <taxon>ecological metagenomes</taxon>
    </lineage>
</organism>
<dbReference type="InterPro" id="IPR003615">
    <property type="entry name" value="HNH_nuc"/>
</dbReference>
<gene>
    <name evidence="2" type="ORF">LCGC14_0919370</name>
</gene>
<name>A0A0F9R9Z8_9ZZZZ</name>
<dbReference type="Gene3D" id="3.90.75.20">
    <property type="match status" value="1"/>
</dbReference>
<dbReference type="EMBL" id="LAZR01003098">
    <property type="protein sequence ID" value="KKN22036.1"/>
    <property type="molecule type" value="Genomic_DNA"/>
</dbReference>
<dbReference type="AlphaFoldDB" id="A0A0F9R9Z8"/>
<dbReference type="SUPFAM" id="SSF54060">
    <property type="entry name" value="His-Me finger endonucleases"/>
    <property type="match status" value="1"/>
</dbReference>
<dbReference type="InterPro" id="IPR044925">
    <property type="entry name" value="His-Me_finger_sf"/>
</dbReference>
<accession>A0A0F9R9Z8</accession>
<proteinExistence type="predicted"/>
<comment type="caution">
    <text evidence="2">The sequence shown here is derived from an EMBL/GenBank/DDBJ whole genome shotgun (WGS) entry which is preliminary data.</text>
</comment>
<protein>
    <recommendedName>
        <fullName evidence="1">HNH nuclease domain-containing protein</fullName>
    </recommendedName>
</protein>